<evidence type="ECO:0000256" key="1">
    <source>
        <dbReference type="ARBA" id="ARBA00001962"/>
    </source>
</evidence>
<proteinExistence type="predicted"/>
<dbReference type="SUPFAM" id="SSF55961">
    <property type="entry name" value="Bet v1-like"/>
    <property type="match status" value="1"/>
</dbReference>
<keyword evidence="6" id="KW-0411">Iron-sulfur</keyword>
<keyword evidence="5" id="KW-0408">Iron</keyword>
<comment type="caution">
    <text evidence="8">The sequence shown here is derived from an EMBL/GenBank/DDBJ whole genome shotgun (WGS) entry which is preliminary data.</text>
</comment>
<dbReference type="EMBL" id="JBHMAG010000013">
    <property type="protein sequence ID" value="MFB9753930.1"/>
    <property type="molecule type" value="Genomic_DNA"/>
</dbReference>
<evidence type="ECO:0000256" key="4">
    <source>
        <dbReference type="ARBA" id="ARBA00023002"/>
    </source>
</evidence>
<evidence type="ECO:0000313" key="8">
    <source>
        <dbReference type="EMBL" id="MFB9753930.1"/>
    </source>
</evidence>
<dbReference type="InterPro" id="IPR017941">
    <property type="entry name" value="Rieske_2Fe-2S"/>
</dbReference>
<dbReference type="PANTHER" id="PTHR43756">
    <property type="entry name" value="CHOLINE MONOOXYGENASE, CHLOROPLASTIC"/>
    <property type="match status" value="1"/>
</dbReference>
<dbReference type="CDD" id="cd03469">
    <property type="entry name" value="Rieske_RO_Alpha_N"/>
    <property type="match status" value="1"/>
</dbReference>
<dbReference type="Pfam" id="PF00355">
    <property type="entry name" value="Rieske"/>
    <property type="match status" value="1"/>
</dbReference>
<evidence type="ECO:0000313" key="9">
    <source>
        <dbReference type="Proteomes" id="UP001589619"/>
    </source>
</evidence>
<protein>
    <submittedName>
        <fullName evidence="8">Aromatic ring-hydroxylating dioxygenase subunit alpha</fullName>
        <ecNumber evidence="8">1.14.13.-</ecNumber>
    </submittedName>
</protein>
<dbReference type="PANTHER" id="PTHR43756:SF5">
    <property type="entry name" value="CHOLINE MONOOXYGENASE, CHLOROPLASTIC"/>
    <property type="match status" value="1"/>
</dbReference>
<sequence>MTNPSAEAPFFQTMPYALYTDPQVYREEKQKIFSRSWNFVGMSSLVAKPGDFYTCEVAGQPIIVTHGQDGVIRAFYNVCAHRATKVEKEEFGSKKILMCSYHGWTYKLDGGLNKTPNFKDCSELCTGAFDLKPIRLEIESSFMFVNLDDQAPALLDTYRDFFEDIRVFSFMGNLKKIEVKKRVIGCNWKVFIDNFLECDHCPIAHPGFVSTLDMKKYHIINGDYCNIQGTGLKAGRTDLQTAEVQEGRFYWLWPNTMVTVYPGPGNISTIQMLPIDHETTMGVYTFYLEGDEPTAEQKQLMAFADQVRQEDVELVELAQVGYRSSAFDRGICSPTEHGVYHFAQLVQSALGPR</sequence>
<dbReference type="PROSITE" id="PS51296">
    <property type="entry name" value="RIESKE"/>
    <property type="match status" value="1"/>
</dbReference>
<organism evidence="8 9">
    <name type="scientific">Paenibacillus hodogayensis</name>
    <dbReference type="NCBI Taxonomy" id="279208"/>
    <lineage>
        <taxon>Bacteria</taxon>
        <taxon>Bacillati</taxon>
        <taxon>Bacillota</taxon>
        <taxon>Bacilli</taxon>
        <taxon>Bacillales</taxon>
        <taxon>Paenibacillaceae</taxon>
        <taxon>Paenibacillus</taxon>
    </lineage>
</organism>
<dbReference type="Proteomes" id="UP001589619">
    <property type="component" value="Unassembled WGS sequence"/>
</dbReference>
<dbReference type="RefSeq" id="WP_344915271.1">
    <property type="nucleotide sequence ID" value="NZ_BAAAYO010000014.1"/>
</dbReference>
<keyword evidence="8" id="KW-0223">Dioxygenase</keyword>
<keyword evidence="9" id="KW-1185">Reference proteome</keyword>
<keyword evidence="4 8" id="KW-0560">Oxidoreductase</keyword>
<dbReference type="Gene3D" id="3.90.380.10">
    <property type="entry name" value="Naphthalene 1,2-dioxygenase Alpha Subunit, Chain A, domain 1"/>
    <property type="match status" value="2"/>
</dbReference>
<keyword evidence="3" id="KW-0479">Metal-binding</keyword>
<dbReference type="InterPro" id="IPR001663">
    <property type="entry name" value="Rng_hydr_dOase-A"/>
</dbReference>
<evidence type="ECO:0000256" key="5">
    <source>
        <dbReference type="ARBA" id="ARBA00023004"/>
    </source>
</evidence>
<dbReference type="InterPro" id="IPR036922">
    <property type="entry name" value="Rieske_2Fe-2S_sf"/>
</dbReference>
<name>A0ABV5W036_9BACL</name>
<dbReference type="GO" id="GO:0051213">
    <property type="term" value="F:dioxygenase activity"/>
    <property type="evidence" value="ECO:0007669"/>
    <property type="project" value="UniProtKB-KW"/>
</dbReference>
<evidence type="ECO:0000256" key="2">
    <source>
        <dbReference type="ARBA" id="ARBA00022714"/>
    </source>
</evidence>
<feature type="domain" description="Rieske" evidence="7">
    <location>
        <begin position="37"/>
        <end position="145"/>
    </location>
</feature>
<dbReference type="InterPro" id="IPR015879">
    <property type="entry name" value="Ring_hydroxy_dOase_asu_C_dom"/>
</dbReference>
<dbReference type="Gene3D" id="2.102.10.10">
    <property type="entry name" value="Rieske [2Fe-2S] iron-sulphur domain"/>
    <property type="match status" value="1"/>
</dbReference>
<dbReference type="PRINTS" id="PR00090">
    <property type="entry name" value="RNGDIOXGNASE"/>
</dbReference>
<evidence type="ECO:0000256" key="3">
    <source>
        <dbReference type="ARBA" id="ARBA00022723"/>
    </source>
</evidence>
<keyword evidence="2" id="KW-0001">2Fe-2S</keyword>
<gene>
    <name evidence="8" type="ORF">ACFFNY_20360</name>
</gene>
<comment type="cofactor">
    <cofactor evidence="1">
        <name>Fe cation</name>
        <dbReference type="ChEBI" id="CHEBI:24875"/>
    </cofactor>
</comment>
<dbReference type="SUPFAM" id="SSF50022">
    <property type="entry name" value="ISP domain"/>
    <property type="match status" value="1"/>
</dbReference>
<dbReference type="EC" id="1.14.13.-" evidence="8"/>
<dbReference type="Pfam" id="PF00848">
    <property type="entry name" value="Ring_hydroxyl_A"/>
    <property type="match status" value="1"/>
</dbReference>
<evidence type="ECO:0000256" key="6">
    <source>
        <dbReference type="ARBA" id="ARBA00023014"/>
    </source>
</evidence>
<evidence type="ECO:0000259" key="7">
    <source>
        <dbReference type="PROSITE" id="PS51296"/>
    </source>
</evidence>
<accession>A0ABV5W036</accession>
<reference evidence="8 9" key="1">
    <citation type="submission" date="2024-09" db="EMBL/GenBank/DDBJ databases">
        <authorList>
            <person name="Sun Q."/>
            <person name="Mori K."/>
        </authorList>
    </citation>
    <scope>NUCLEOTIDE SEQUENCE [LARGE SCALE GENOMIC DNA]</scope>
    <source>
        <strain evidence="8 9">JCM 12520</strain>
    </source>
</reference>